<dbReference type="Pfam" id="PF13602">
    <property type="entry name" value="ADH_zinc_N_2"/>
    <property type="match status" value="1"/>
</dbReference>
<dbReference type="AlphaFoldDB" id="A1ZDN0"/>
<keyword evidence="1" id="KW-0560">Oxidoreductase</keyword>
<dbReference type="InterPro" id="IPR036291">
    <property type="entry name" value="NAD(P)-bd_dom_sf"/>
</dbReference>
<dbReference type="InterPro" id="IPR050700">
    <property type="entry name" value="YIM1/Zinc_Alcohol_DH_Fams"/>
</dbReference>
<keyword evidence="4" id="KW-1185">Reference proteome</keyword>
<comment type="caution">
    <text evidence="3">The sequence shown here is derived from an EMBL/GenBank/DDBJ whole genome shotgun (WGS) entry which is preliminary data.</text>
</comment>
<reference evidence="3 4" key="1">
    <citation type="submission" date="2007-01" db="EMBL/GenBank/DDBJ databases">
        <authorList>
            <person name="Haygood M."/>
            <person name="Podell S."/>
            <person name="Anderson C."/>
            <person name="Hopkinson B."/>
            <person name="Roe K."/>
            <person name="Barbeau K."/>
            <person name="Gaasterland T."/>
            <person name="Ferriera S."/>
            <person name="Johnson J."/>
            <person name="Kravitz S."/>
            <person name="Beeson K."/>
            <person name="Sutton G."/>
            <person name="Rogers Y.-H."/>
            <person name="Friedman R."/>
            <person name="Frazier M."/>
            <person name="Venter J.C."/>
        </authorList>
    </citation>
    <scope>NUCLEOTIDE SEQUENCE [LARGE SCALE GENOMIC DNA]</scope>
    <source>
        <strain evidence="3 4">ATCC 23134</strain>
    </source>
</reference>
<dbReference type="InterPro" id="IPR002364">
    <property type="entry name" value="Quin_OxRdtase/zeta-crystal_CS"/>
</dbReference>
<dbReference type="InterPro" id="IPR011032">
    <property type="entry name" value="GroES-like_sf"/>
</dbReference>
<dbReference type="PANTHER" id="PTHR11695">
    <property type="entry name" value="ALCOHOL DEHYDROGENASE RELATED"/>
    <property type="match status" value="1"/>
</dbReference>
<accession>A1ZDN0</accession>
<dbReference type="OrthoDB" id="648910at2"/>
<evidence type="ECO:0000313" key="3">
    <source>
        <dbReference type="EMBL" id="EAY31769.1"/>
    </source>
</evidence>
<dbReference type="EMBL" id="AAWS01000002">
    <property type="protein sequence ID" value="EAY31769.1"/>
    <property type="molecule type" value="Genomic_DNA"/>
</dbReference>
<dbReference type="RefSeq" id="WP_002693653.1">
    <property type="nucleotide sequence ID" value="NZ_AAWS01000002.1"/>
</dbReference>
<name>A1ZDN0_MICM2</name>
<protein>
    <submittedName>
        <fullName evidence="3">Alcohol dehydrogenase, zinc-containing</fullName>
    </submittedName>
</protein>
<dbReference type="Gene3D" id="3.90.180.10">
    <property type="entry name" value="Medium-chain alcohol dehydrogenases, catalytic domain"/>
    <property type="match status" value="1"/>
</dbReference>
<evidence type="ECO:0000256" key="1">
    <source>
        <dbReference type="ARBA" id="ARBA00023002"/>
    </source>
</evidence>
<evidence type="ECO:0000313" key="4">
    <source>
        <dbReference type="Proteomes" id="UP000004095"/>
    </source>
</evidence>
<dbReference type="CDD" id="cd05289">
    <property type="entry name" value="MDR_like_2"/>
    <property type="match status" value="1"/>
</dbReference>
<dbReference type="SMART" id="SM00829">
    <property type="entry name" value="PKS_ER"/>
    <property type="match status" value="1"/>
</dbReference>
<dbReference type="Proteomes" id="UP000004095">
    <property type="component" value="Unassembled WGS sequence"/>
</dbReference>
<dbReference type="Gene3D" id="3.40.50.720">
    <property type="entry name" value="NAD(P)-binding Rossmann-like Domain"/>
    <property type="match status" value="1"/>
</dbReference>
<dbReference type="GO" id="GO:0016491">
    <property type="term" value="F:oxidoreductase activity"/>
    <property type="evidence" value="ECO:0007669"/>
    <property type="project" value="UniProtKB-KW"/>
</dbReference>
<dbReference type="GO" id="GO:0008270">
    <property type="term" value="F:zinc ion binding"/>
    <property type="evidence" value="ECO:0007669"/>
    <property type="project" value="InterPro"/>
</dbReference>
<feature type="domain" description="Enoyl reductase (ER)" evidence="2">
    <location>
        <begin position="10"/>
        <end position="330"/>
    </location>
</feature>
<dbReference type="Pfam" id="PF08240">
    <property type="entry name" value="ADH_N"/>
    <property type="match status" value="1"/>
</dbReference>
<gene>
    <name evidence="3" type="ORF">M23134_05275</name>
</gene>
<dbReference type="SUPFAM" id="SSF50129">
    <property type="entry name" value="GroES-like"/>
    <property type="match status" value="1"/>
</dbReference>
<dbReference type="SUPFAM" id="SSF51735">
    <property type="entry name" value="NAD(P)-binding Rossmann-fold domains"/>
    <property type="match status" value="1"/>
</dbReference>
<evidence type="ECO:0000259" key="2">
    <source>
        <dbReference type="SMART" id="SM00829"/>
    </source>
</evidence>
<dbReference type="InterPro" id="IPR013154">
    <property type="entry name" value="ADH-like_N"/>
</dbReference>
<proteinExistence type="predicted"/>
<organism evidence="3 4">
    <name type="scientific">Microscilla marina ATCC 23134</name>
    <dbReference type="NCBI Taxonomy" id="313606"/>
    <lineage>
        <taxon>Bacteria</taxon>
        <taxon>Pseudomonadati</taxon>
        <taxon>Bacteroidota</taxon>
        <taxon>Cytophagia</taxon>
        <taxon>Cytophagales</taxon>
        <taxon>Microscillaceae</taxon>
        <taxon>Microscilla</taxon>
    </lineage>
</organism>
<dbReference type="PROSITE" id="PS01162">
    <property type="entry name" value="QOR_ZETA_CRYSTAL"/>
    <property type="match status" value="1"/>
</dbReference>
<dbReference type="eggNOG" id="COG0604">
    <property type="taxonomic scope" value="Bacteria"/>
</dbReference>
<dbReference type="InterPro" id="IPR020843">
    <property type="entry name" value="ER"/>
</dbReference>
<dbReference type="PANTHER" id="PTHR11695:SF294">
    <property type="entry name" value="RETICULON-4-INTERACTING PROTEIN 1, MITOCHONDRIAL"/>
    <property type="match status" value="1"/>
</dbReference>
<sequence>MKALQLTQYGAIDKSIAFAEIAVPQPKSNQVLIKVHSAAINPIDYHLIEGSVKQVIKLDFPTTLGLDLSGTVTKVGTGVTNFAEGDEVYTRVPSESPGTFAEYIAVDSNVVAKKPHNIGFEASSSIPLVGLTTVQALAQAQIKSGDKILIHAGSGGVGSFAIQYAKTKGAYVYTTTSTKNVDWVKKLGADRVIDYTKENYLEIVKDADIVYDTLGDKYTEDAFQVIKQGGKVISIVGKIDDQTAKEFGLNSFIRFLLALKRRKITKLSRKKKAYYRMVIMQPNAQQLNEISTLVEKEAIKPVIDKVFSFDQAKEALLYQKSGRAKGKIILKVL</sequence>